<feature type="coiled-coil region" evidence="2">
    <location>
        <begin position="427"/>
        <end position="478"/>
    </location>
</feature>
<proteinExistence type="predicted"/>
<dbReference type="Gene3D" id="1.10.443.10">
    <property type="entry name" value="Intergrase catalytic core"/>
    <property type="match status" value="1"/>
</dbReference>
<gene>
    <name evidence="3" type="ORF">LCGC14_0810690</name>
</gene>
<dbReference type="InterPro" id="IPR013762">
    <property type="entry name" value="Integrase-like_cat_sf"/>
</dbReference>
<comment type="caution">
    <text evidence="3">The sequence shown here is derived from an EMBL/GenBank/DDBJ whole genome shotgun (WGS) entry which is preliminary data.</text>
</comment>
<dbReference type="GO" id="GO:0003677">
    <property type="term" value="F:DNA binding"/>
    <property type="evidence" value="ECO:0007669"/>
    <property type="project" value="InterPro"/>
</dbReference>
<dbReference type="GO" id="GO:0015074">
    <property type="term" value="P:DNA integration"/>
    <property type="evidence" value="ECO:0007669"/>
    <property type="project" value="InterPro"/>
</dbReference>
<keyword evidence="2" id="KW-0175">Coiled coil</keyword>
<organism evidence="3">
    <name type="scientific">marine sediment metagenome</name>
    <dbReference type="NCBI Taxonomy" id="412755"/>
    <lineage>
        <taxon>unclassified sequences</taxon>
        <taxon>metagenomes</taxon>
        <taxon>ecological metagenomes</taxon>
    </lineage>
</organism>
<dbReference type="InterPro" id="IPR011010">
    <property type="entry name" value="DNA_brk_join_enz"/>
</dbReference>
<dbReference type="EMBL" id="LAZR01002230">
    <property type="protein sequence ID" value="KKN32761.1"/>
    <property type="molecule type" value="Genomic_DNA"/>
</dbReference>
<evidence type="ECO:0000256" key="2">
    <source>
        <dbReference type="SAM" id="Coils"/>
    </source>
</evidence>
<sequence>MTRTELDLNYLKNTKPIKKYLIDTPLTPKKIRTYLLSTDKIFPYLANKFKDNIEELNNIDLLTFLSKSGSEKNKITQEWDKTDINNKVFESWKKETPETKSNILMKFVVFCVEQEEKKDDTKRKTKENTFLSYIWSFQGLMANLGRDYEANPKKLQQLKQNGIKIGSDIEYSEVVELYDKLTNEKYKIILRIMMYSGLNPIDILQFKPSDFIEVNGSIKKKLNKELKDTDFYYVNKQRTKTERKNISFLLVFAEHYFNEIKNYFERPIIININKNGSEKTNKKIKNLTNETYVVEINKKKVKKNRYTIELDTENTIRFVGKYHWDYDKNVNLFGTFNPKSTTNVADAFSYCVEKHGLNEHLKPYNIRSLCFTLLKDVFTFKDENIYQVWTQHKIKGLVDRNYITNTMDTLINKYLHDIEEVVLIGSLKQTLEKANEYKEKADAVSDNAEDIIELKLENNKLLTMLNKSKKEMDDLKAKFYKMSKDVSEILKNSTYKHTYGS</sequence>
<dbReference type="AlphaFoldDB" id="A0A0F9S6W8"/>
<evidence type="ECO:0000313" key="3">
    <source>
        <dbReference type="EMBL" id="KKN32761.1"/>
    </source>
</evidence>
<accession>A0A0F9S6W8</accession>
<dbReference type="SUPFAM" id="SSF56349">
    <property type="entry name" value="DNA breaking-rejoining enzymes"/>
    <property type="match status" value="1"/>
</dbReference>
<evidence type="ECO:0000256" key="1">
    <source>
        <dbReference type="ARBA" id="ARBA00023172"/>
    </source>
</evidence>
<dbReference type="GO" id="GO:0006310">
    <property type="term" value="P:DNA recombination"/>
    <property type="evidence" value="ECO:0007669"/>
    <property type="project" value="UniProtKB-KW"/>
</dbReference>
<keyword evidence="1" id="KW-0233">DNA recombination</keyword>
<reference evidence="3" key="1">
    <citation type="journal article" date="2015" name="Nature">
        <title>Complex archaea that bridge the gap between prokaryotes and eukaryotes.</title>
        <authorList>
            <person name="Spang A."/>
            <person name="Saw J.H."/>
            <person name="Jorgensen S.L."/>
            <person name="Zaremba-Niedzwiedzka K."/>
            <person name="Martijn J."/>
            <person name="Lind A.E."/>
            <person name="van Eijk R."/>
            <person name="Schleper C."/>
            <person name="Guy L."/>
            <person name="Ettema T.J."/>
        </authorList>
    </citation>
    <scope>NUCLEOTIDE SEQUENCE</scope>
</reference>
<protein>
    <submittedName>
        <fullName evidence="3">Uncharacterized protein</fullName>
    </submittedName>
</protein>
<name>A0A0F9S6W8_9ZZZZ</name>